<dbReference type="PROSITE" id="PS50004">
    <property type="entry name" value="C2"/>
    <property type="match status" value="1"/>
</dbReference>
<feature type="compositionally biased region" description="Gly residues" evidence="3">
    <location>
        <begin position="53"/>
        <end position="64"/>
    </location>
</feature>
<gene>
    <name evidence="5" type="primary">Mctp-L2</name>
    <name evidence="5" type="ORF">Hamer_G023390</name>
</gene>
<organism evidence="5 6">
    <name type="scientific">Homarus americanus</name>
    <name type="common">American lobster</name>
    <dbReference type="NCBI Taxonomy" id="6706"/>
    <lineage>
        <taxon>Eukaryota</taxon>
        <taxon>Metazoa</taxon>
        <taxon>Ecdysozoa</taxon>
        <taxon>Arthropoda</taxon>
        <taxon>Crustacea</taxon>
        <taxon>Multicrustacea</taxon>
        <taxon>Malacostraca</taxon>
        <taxon>Eumalacostraca</taxon>
        <taxon>Eucarida</taxon>
        <taxon>Decapoda</taxon>
        <taxon>Pleocyemata</taxon>
        <taxon>Astacidea</taxon>
        <taxon>Nephropoidea</taxon>
        <taxon>Nephropidae</taxon>
        <taxon>Homarus</taxon>
    </lineage>
</organism>
<name>A0A8J5K6E1_HOMAM</name>
<dbReference type="InterPro" id="IPR000008">
    <property type="entry name" value="C2_dom"/>
</dbReference>
<dbReference type="Pfam" id="PF00168">
    <property type="entry name" value="C2"/>
    <property type="match status" value="1"/>
</dbReference>
<accession>A0A8J5K6E1</accession>
<feature type="compositionally biased region" description="Polar residues" evidence="3">
    <location>
        <begin position="65"/>
        <end position="79"/>
    </location>
</feature>
<evidence type="ECO:0000256" key="3">
    <source>
        <dbReference type="SAM" id="MobiDB-lite"/>
    </source>
</evidence>
<dbReference type="Gene3D" id="2.60.40.150">
    <property type="entry name" value="C2 domain"/>
    <property type="match status" value="1"/>
</dbReference>
<evidence type="ECO:0000256" key="2">
    <source>
        <dbReference type="ARBA" id="ARBA00022837"/>
    </source>
</evidence>
<evidence type="ECO:0000313" key="6">
    <source>
        <dbReference type="Proteomes" id="UP000747542"/>
    </source>
</evidence>
<feature type="compositionally biased region" description="Polar residues" evidence="3">
    <location>
        <begin position="14"/>
        <end position="34"/>
    </location>
</feature>
<feature type="domain" description="C2" evidence="4">
    <location>
        <begin position="107"/>
        <end position="235"/>
    </location>
</feature>
<evidence type="ECO:0000259" key="4">
    <source>
        <dbReference type="PROSITE" id="PS50004"/>
    </source>
</evidence>
<dbReference type="GO" id="GO:0030672">
    <property type="term" value="C:synaptic vesicle membrane"/>
    <property type="evidence" value="ECO:0007669"/>
    <property type="project" value="TreeGrafter"/>
</dbReference>
<dbReference type="InterPro" id="IPR035892">
    <property type="entry name" value="C2_domain_sf"/>
</dbReference>
<keyword evidence="2" id="KW-0106">Calcium</keyword>
<dbReference type="SUPFAM" id="SSF49562">
    <property type="entry name" value="C2 domain (Calcium/lipid-binding domain, CaLB)"/>
    <property type="match status" value="1"/>
</dbReference>
<dbReference type="PANTHER" id="PTHR45911">
    <property type="entry name" value="C2 DOMAIN-CONTAINING PROTEIN"/>
    <property type="match status" value="1"/>
</dbReference>
<proteinExistence type="predicted"/>
<protein>
    <submittedName>
        <fullName evidence="5">Multiple C2 and transmembrane domain-containing protein-like 2</fullName>
    </submittedName>
</protein>
<dbReference type="CDD" id="cd04042">
    <property type="entry name" value="C2A_MCTP_PRT"/>
    <property type="match status" value="1"/>
</dbReference>
<feature type="compositionally biased region" description="Basic and acidic residues" evidence="3">
    <location>
        <begin position="89"/>
        <end position="102"/>
    </location>
</feature>
<feature type="region of interest" description="Disordered" evidence="3">
    <location>
        <begin position="1"/>
        <end position="112"/>
    </location>
</feature>
<dbReference type="EMBL" id="JAHLQT010013474">
    <property type="protein sequence ID" value="KAG7170820.1"/>
    <property type="molecule type" value="Genomic_DNA"/>
</dbReference>
<keyword evidence="5" id="KW-0472">Membrane</keyword>
<evidence type="ECO:0000313" key="5">
    <source>
        <dbReference type="EMBL" id="KAG7170820.1"/>
    </source>
</evidence>
<dbReference type="PANTHER" id="PTHR45911:SF4">
    <property type="entry name" value="MULTIPLE C2 AND TRANSMEMBRANE DOMAIN-CONTAINING PROTEIN"/>
    <property type="match status" value="1"/>
</dbReference>
<reference evidence="5" key="1">
    <citation type="journal article" date="2021" name="Sci. Adv.">
        <title>The American lobster genome reveals insights on longevity, neural, and immune adaptations.</title>
        <authorList>
            <person name="Polinski J.M."/>
            <person name="Zimin A.V."/>
            <person name="Clark K.F."/>
            <person name="Kohn A.B."/>
            <person name="Sadowski N."/>
            <person name="Timp W."/>
            <person name="Ptitsyn A."/>
            <person name="Khanna P."/>
            <person name="Romanova D.Y."/>
            <person name="Williams P."/>
            <person name="Greenwood S.J."/>
            <person name="Moroz L.L."/>
            <person name="Walt D.R."/>
            <person name="Bodnar A.G."/>
        </authorList>
    </citation>
    <scope>NUCLEOTIDE SEQUENCE</scope>
    <source>
        <strain evidence="5">GMGI-L3</strain>
    </source>
</reference>
<keyword evidence="6" id="KW-1185">Reference proteome</keyword>
<dbReference type="AlphaFoldDB" id="A0A8J5K6E1"/>
<comment type="caution">
    <text evidence="5">The sequence shown here is derived from an EMBL/GenBank/DDBJ whole genome shotgun (WGS) entry which is preliminary data.</text>
</comment>
<dbReference type="Proteomes" id="UP000747542">
    <property type="component" value="Unassembled WGS sequence"/>
</dbReference>
<keyword evidence="1" id="KW-0479">Metal-binding</keyword>
<dbReference type="SMART" id="SM00239">
    <property type="entry name" value="C2"/>
    <property type="match status" value="1"/>
</dbReference>
<evidence type="ECO:0000256" key="1">
    <source>
        <dbReference type="ARBA" id="ARBA00022723"/>
    </source>
</evidence>
<dbReference type="GO" id="GO:0005509">
    <property type="term" value="F:calcium ion binding"/>
    <property type="evidence" value="ECO:0007669"/>
    <property type="project" value="TreeGrafter"/>
</dbReference>
<dbReference type="PRINTS" id="PR00360">
    <property type="entry name" value="C2DOMAIN"/>
</dbReference>
<keyword evidence="5" id="KW-0812">Transmembrane</keyword>
<dbReference type="GO" id="GO:0046928">
    <property type="term" value="P:regulation of neurotransmitter secretion"/>
    <property type="evidence" value="ECO:0007669"/>
    <property type="project" value="TreeGrafter"/>
</dbReference>
<sequence>MMITDVSVDRQDSTTDYAADNSSAEQSSTGTPLTMSPRRGVLLASRHTSHDTSGGGTFPGGESGDQGSVPSGAHLSSLTPPTPARFRHNSQDARSHSPESETSHQQNQDPSVLRQRALRQHSFFQLHVHLKRGENLVARDACGKLLPQYSSYQSGDTARAGTSDPYVKFKVQGKLVHKSKTVYKDLNPIWDESFTVAIEDPFEPVVVKVFDYDWGLQDDFMGLASIDLATLELDK</sequence>